<dbReference type="AlphaFoldDB" id="A0A6A3Z4C7"/>
<dbReference type="EMBL" id="QXGD01000656">
    <property type="protein sequence ID" value="KAE9229933.1"/>
    <property type="molecule type" value="Genomic_DNA"/>
</dbReference>
<dbReference type="PANTHER" id="PTHR40866:SF1">
    <property type="entry name" value="BED-TYPE DOMAIN-CONTAINING PROTEIN"/>
    <property type="match status" value="1"/>
</dbReference>
<evidence type="ECO:0000313" key="1">
    <source>
        <dbReference type="EMBL" id="KAE9229933.1"/>
    </source>
</evidence>
<dbReference type="Proteomes" id="UP000440367">
    <property type="component" value="Unassembled WGS sequence"/>
</dbReference>
<accession>A0A6A3Z4C7</accession>
<reference evidence="1 2" key="1">
    <citation type="submission" date="2018-08" db="EMBL/GenBank/DDBJ databases">
        <title>Genomic investigation of the strawberry pathogen Phytophthora fragariae indicates pathogenicity is determined by transcriptional variation in three key races.</title>
        <authorList>
            <person name="Adams T.M."/>
            <person name="Armitage A.D."/>
            <person name="Sobczyk M.K."/>
            <person name="Bates H.J."/>
            <person name="Dunwell J.M."/>
            <person name="Nellist C.F."/>
            <person name="Harrison R.J."/>
        </authorList>
    </citation>
    <scope>NUCLEOTIDE SEQUENCE [LARGE SCALE GENOMIC DNA]</scope>
    <source>
        <strain evidence="1 2">BC-1</strain>
    </source>
</reference>
<protein>
    <recommendedName>
        <fullName evidence="3">DUF659 domain-containing protein</fullName>
    </recommendedName>
</protein>
<name>A0A6A3Z4C7_9STRA</name>
<organism evidence="1 2">
    <name type="scientific">Phytophthora fragariae</name>
    <dbReference type="NCBI Taxonomy" id="53985"/>
    <lineage>
        <taxon>Eukaryota</taxon>
        <taxon>Sar</taxon>
        <taxon>Stramenopiles</taxon>
        <taxon>Oomycota</taxon>
        <taxon>Peronosporomycetes</taxon>
        <taxon>Peronosporales</taxon>
        <taxon>Peronosporaceae</taxon>
        <taxon>Phytophthora</taxon>
    </lineage>
</organism>
<comment type="caution">
    <text evidence="1">The sequence shown here is derived from an EMBL/GenBank/DDBJ whole genome shotgun (WGS) entry which is preliminary data.</text>
</comment>
<evidence type="ECO:0008006" key="3">
    <source>
        <dbReference type="Google" id="ProtNLM"/>
    </source>
</evidence>
<evidence type="ECO:0000313" key="2">
    <source>
        <dbReference type="Proteomes" id="UP000440367"/>
    </source>
</evidence>
<dbReference type="PANTHER" id="PTHR40866">
    <property type="entry name" value="BED-TYPE DOMAIN-CONTAINING PROTEIN"/>
    <property type="match status" value="1"/>
</dbReference>
<sequence>MRDASVAATGTLLPWITQNASNRYMWLRWVVTGNLPLSFLRIQGNATTLTTIMETVTNAVENMIGDAMPERFGLVLDEWTHGTEHYITVYGCFETAASSQYPLLSLAPVMDEPDDQLNAEDHIAVIKRFLPFFW</sequence>
<gene>
    <name evidence="1" type="ORF">PF002_g13170</name>
</gene>
<proteinExistence type="predicted"/>